<evidence type="ECO:0000256" key="4">
    <source>
        <dbReference type="ARBA" id="ARBA00022692"/>
    </source>
</evidence>
<dbReference type="Pfam" id="PF12036">
    <property type="entry name" value="DUF3522"/>
    <property type="match status" value="1"/>
</dbReference>
<keyword evidence="3" id="KW-1003">Cell membrane</keyword>
<dbReference type="PROSITE" id="PS50026">
    <property type="entry name" value="EGF_3"/>
    <property type="match status" value="1"/>
</dbReference>
<comment type="caution">
    <text evidence="10">The sequence shown here is derived from an EMBL/GenBank/DDBJ whole genome shotgun (WGS) entry which is preliminary data.</text>
</comment>
<keyword evidence="4 8" id="KW-0812">Transmembrane</keyword>
<evidence type="ECO:0000313" key="10">
    <source>
        <dbReference type="EMBL" id="KAJ8305317.1"/>
    </source>
</evidence>
<evidence type="ECO:0000259" key="9">
    <source>
        <dbReference type="PROSITE" id="PS50026"/>
    </source>
</evidence>
<feature type="transmembrane region" description="Helical" evidence="8">
    <location>
        <begin position="630"/>
        <end position="649"/>
    </location>
</feature>
<dbReference type="Proteomes" id="UP001217089">
    <property type="component" value="Unassembled WGS sequence"/>
</dbReference>
<evidence type="ECO:0000256" key="5">
    <source>
        <dbReference type="ARBA" id="ARBA00022989"/>
    </source>
</evidence>
<keyword evidence="6 8" id="KW-0472">Membrane</keyword>
<dbReference type="PROSITE" id="PS00022">
    <property type="entry name" value="EGF_1"/>
    <property type="match status" value="1"/>
</dbReference>
<name>A0ABQ9EJ52_TEGGR</name>
<keyword evidence="5 8" id="KW-1133">Transmembrane helix</keyword>
<dbReference type="EMBL" id="JARBDR010000813">
    <property type="protein sequence ID" value="KAJ8305317.1"/>
    <property type="molecule type" value="Genomic_DNA"/>
</dbReference>
<evidence type="ECO:0000256" key="2">
    <source>
        <dbReference type="ARBA" id="ARBA00005542"/>
    </source>
</evidence>
<feature type="domain" description="EGF-like" evidence="9">
    <location>
        <begin position="405"/>
        <end position="445"/>
    </location>
</feature>
<keyword evidence="11" id="KW-1185">Reference proteome</keyword>
<dbReference type="PANTHER" id="PTHR14319">
    <property type="entry name" value="FIVE-SPAN TRANSMEMBRANE PROTEIN M83"/>
    <property type="match status" value="1"/>
</dbReference>
<feature type="disulfide bond" evidence="7">
    <location>
        <begin position="435"/>
        <end position="444"/>
    </location>
</feature>
<dbReference type="PANTHER" id="PTHR14319:SF3">
    <property type="entry name" value="TRANSMEMBRANE PROTEIN-LIKE PROTEIN"/>
    <property type="match status" value="1"/>
</dbReference>
<comment type="subcellular location">
    <subcellularLocation>
        <location evidence="1">Cell membrane</location>
        <topology evidence="1">Multi-pass membrane protein</topology>
    </subcellularLocation>
</comment>
<reference evidence="10 11" key="1">
    <citation type="submission" date="2022-12" db="EMBL/GenBank/DDBJ databases">
        <title>Chromosome-level genome of Tegillarca granosa.</title>
        <authorList>
            <person name="Kim J."/>
        </authorList>
    </citation>
    <scope>NUCLEOTIDE SEQUENCE [LARGE SCALE GENOMIC DNA]</scope>
    <source>
        <strain evidence="10">Teg-2019</strain>
        <tissue evidence="10">Adductor muscle</tissue>
    </source>
</reference>
<keyword evidence="7" id="KW-0245">EGF-like domain</keyword>
<feature type="transmembrane region" description="Helical" evidence="8">
    <location>
        <begin position="606"/>
        <end position="624"/>
    </location>
</feature>
<evidence type="ECO:0000256" key="8">
    <source>
        <dbReference type="SAM" id="Phobius"/>
    </source>
</evidence>
<evidence type="ECO:0000256" key="7">
    <source>
        <dbReference type="PROSITE-ProRule" id="PRU00076"/>
    </source>
</evidence>
<organism evidence="10 11">
    <name type="scientific">Tegillarca granosa</name>
    <name type="common">Malaysian cockle</name>
    <name type="synonym">Anadara granosa</name>
    <dbReference type="NCBI Taxonomy" id="220873"/>
    <lineage>
        <taxon>Eukaryota</taxon>
        <taxon>Metazoa</taxon>
        <taxon>Spiralia</taxon>
        <taxon>Lophotrochozoa</taxon>
        <taxon>Mollusca</taxon>
        <taxon>Bivalvia</taxon>
        <taxon>Autobranchia</taxon>
        <taxon>Pteriomorphia</taxon>
        <taxon>Arcoida</taxon>
        <taxon>Arcoidea</taxon>
        <taxon>Arcidae</taxon>
        <taxon>Tegillarca</taxon>
    </lineage>
</organism>
<evidence type="ECO:0000256" key="3">
    <source>
        <dbReference type="ARBA" id="ARBA00022475"/>
    </source>
</evidence>
<evidence type="ECO:0000256" key="6">
    <source>
        <dbReference type="ARBA" id="ARBA00023136"/>
    </source>
</evidence>
<evidence type="ECO:0000256" key="1">
    <source>
        <dbReference type="ARBA" id="ARBA00004651"/>
    </source>
</evidence>
<feature type="transmembrane region" description="Helical" evidence="8">
    <location>
        <begin position="518"/>
        <end position="537"/>
    </location>
</feature>
<accession>A0ABQ9EJ52</accession>
<dbReference type="InterPro" id="IPR021910">
    <property type="entry name" value="NGX6/PGAP6/MYMK"/>
</dbReference>
<dbReference type="InterPro" id="IPR000742">
    <property type="entry name" value="EGF"/>
</dbReference>
<feature type="transmembrane region" description="Helical" evidence="8">
    <location>
        <begin position="567"/>
        <end position="586"/>
    </location>
</feature>
<gene>
    <name evidence="10" type="ORF">KUTeg_015862</name>
</gene>
<keyword evidence="7" id="KW-1015">Disulfide bond</keyword>
<proteinExistence type="inferred from homology"/>
<comment type="caution">
    <text evidence="7">Lacks conserved residue(s) required for the propagation of feature annotation.</text>
</comment>
<comment type="similarity">
    <text evidence="2">Belongs to the TMEM8 family.</text>
</comment>
<sequence>MDYFTNFFVDMEHCAILRRYAQHGSYPVIRPYNESFPEHFYLNRTNLHHVIVQTNNFSFPVSINNPLPGLWFLAAFIPKGQEKISQKGLNKHNCLYGLNIEVVSSVQEDLEEIDMDKTTSIKLTELQSTKMIRYIPQEGIHKYTLVIDKCSITGPNITTVTSCPVDIDVSMETLPTKGSNRTVSHDCSNSSLPCQIDIKNPVIMNWNYLKITSGVDFEQVTSIELHLRFNVKNYHPDLRWSTHTKDKCILLMGLGRLNFAKNDFSTMFVFADATISPVPNSLILVPDSLVLVAYFKLNADTDSGGTFKVDLETAQDILENTQDGTIWFCMMKNVIPDLSSVKKCTGGIGLTVNTTSKAALSNKIYIPYPEEGRWYFGINSQCYHKNNSRSIERCKHFPVLRLHLSVSRCVDEQCGQFGVCQEFISGLLVFSSCKCYAGWRGYGCNDGTEAESDAAMLTSTLLLTLSNLLFIPGIIIACYSRYFVEALVYTYTMFFSTFYHACDTNAVVHHYCMMKYDVLSYCDFLGSIMSFWVTILAMARIKDGLRSFLHMLGALCLALGVEYDRHGLWVFVVPAVTGVIIMFISWIVQCQKRKSCYPTKWRYVKFLLPGVLLAGTGLVIFAFLETEENYKYTHSAWHVVMALCIIFLLPSRSNMDKGTLDENSHCNNIVLERYSND</sequence>
<dbReference type="PROSITE" id="PS01186">
    <property type="entry name" value="EGF_2"/>
    <property type="match status" value="1"/>
</dbReference>
<protein>
    <recommendedName>
        <fullName evidence="9">EGF-like domain-containing protein</fullName>
    </recommendedName>
</protein>
<feature type="transmembrane region" description="Helical" evidence="8">
    <location>
        <begin position="454"/>
        <end position="475"/>
    </location>
</feature>
<evidence type="ECO:0000313" key="11">
    <source>
        <dbReference type="Proteomes" id="UP001217089"/>
    </source>
</evidence>